<evidence type="ECO:0000256" key="7">
    <source>
        <dbReference type="ARBA" id="ARBA00022837"/>
    </source>
</evidence>
<dbReference type="CDD" id="cd21677">
    <property type="entry name" value="SMP_SYT"/>
    <property type="match status" value="1"/>
</dbReference>
<evidence type="ECO:0000256" key="3">
    <source>
        <dbReference type="ARBA" id="ARBA00022448"/>
    </source>
</evidence>
<dbReference type="AlphaFoldDB" id="A0A8K0GZQ3"/>
<keyword evidence="4 12" id="KW-0812">Transmembrane</keyword>
<evidence type="ECO:0000256" key="8">
    <source>
        <dbReference type="ARBA" id="ARBA00022989"/>
    </source>
</evidence>
<evidence type="ECO:0000256" key="12">
    <source>
        <dbReference type="SAM" id="Phobius"/>
    </source>
</evidence>
<accession>A0A8K0GZQ3</accession>
<dbReference type="InterPro" id="IPR039010">
    <property type="entry name" value="Synaptotagmin_SMP"/>
</dbReference>
<comment type="caution">
    <text evidence="15">The sequence shown here is derived from an EMBL/GenBank/DDBJ whole genome shotgun (WGS) entry which is preliminary data.</text>
</comment>
<evidence type="ECO:0000259" key="14">
    <source>
        <dbReference type="PROSITE" id="PS51847"/>
    </source>
</evidence>
<dbReference type="GO" id="GO:0005783">
    <property type="term" value="C:endoplasmic reticulum"/>
    <property type="evidence" value="ECO:0007669"/>
    <property type="project" value="TreeGrafter"/>
</dbReference>
<dbReference type="SMART" id="SM00239">
    <property type="entry name" value="C2"/>
    <property type="match status" value="2"/>
</dbReference>
<dbReference type="EMBL" id="VOIH02000007">
    <property type="protein sequence ID" value="KAF3443024.1"/>
    <property type="molecule type" value="Genomic_DNA"/>
</dbReference>
<evidence type="ECO:0000256" key="1">
    <source>
        <dbReference type="ARBA" id="ARBA00004167"/>
    </source>
</evidence>
<dbReference type="Gene3D" id="2.60.40.150">
    <property type="entry name" value="C2 domain"/>
    <property type="match status" value="2"/>
</dbReference>
<comment type="subcellular location">
    <subcellularLocation>
        <location evidence="1">Membrane</location>
        <topology evidence="1">Single-pass membrane protein</topology>
    </subcellularLocation>
</comment>
<reference evidence="15" key="1">
    <citation type="submission" date="2020-03" db="EMBL/GenBank/DDBJ databases">
        <title>A high-quality chromosome-level genome assembly of a woody plant with both climbing and erect habits, Rhamnella rubrinervis.</title>
        <authorList>
            <person name="Lu Z."/>
            <person name="Yang Y."/>
            <person name="Zhu X."/>
            <person name="Sun Y."/>
        </authorList>
    </citation>
    <scope>NUCLEOTIDE SEQUENCE</scope>
    <source>
        <strain evidence="15">BYM</strain>
        <tissue evidence="15">Leaf</tissue>
    </source>
</reference>
<dbReference type="InterPro" id="IPR000008">
    <property type="entry name" value="C2_dom"/>
</dbReference>
<feature type="domain" description="C2" evidence="13">
    <location>
        <begin position="412"/>
        <end position="532"/>
    </location>
</feature>
<dbReference type="GO" id="GO:0008289">
    <property type="term" value="F:lipid binding"/>
    <property type="evidence" value="ECO:0007669"/>
    <property type="project" value="UniProtKB-KW"/>
</dbReference>
<dbReference type="CDD" id="cd00030">
    <property type="entry name" value="C2"/>
    <property type="match status" value="2"/>
</dbReference>
<dbReference type="InterPro" id="IPR031468">
    <property type="entry name" value="SMP_LBD"/>
</dbReference>
<dbReference type="FunFam" id="2.60.40.150:FF:000102">
    <property type="entry name" value="Synaptotagmin-2 isoform A"/>
    <property type="match status" value="1"/>
</dbReference>
<evidence type="ECO:0000256" key="9">
    <source>
        <dbReference type="ARBA" id="ARBA00023055"/>
    </source>
</evidence>
<name>A0A8K0GZQ3_9ROSA</name>
<keyword evidence="7" id="KW-0106">Calcium</keyword>
<keyword evidence="10" id="KW-0446">Lipid-binding</keyword>
<evidence type="ECO:0000256" key="10">
    <source>
        <dbReference type="ARBA" id="ARBA00023121"/>
    </source>
</evidence>
<keyword evidence="5" id="KW-0479">Metal-binding</keyword>
<organism evidence="15 16">
    <name type="scientific">Rhamnella rubrinervis</name>
    <dbReference type="NCBI Taxonomy" id="2594499"/>
    <lineage>
        <taxon>Eukaryota</taxon>
        <taxon>Viridiplantae</taxon>
        <taxon>Streptophyta</taxon>
        <taxon>Embryophyta</taxon>
        <taxon>Tracheophyta</taxon>
        <taxon>Spermatophyta</taxon>
        <taxon>Magnoliopsida</taxon>
        <taxon>eudicotyledons</taxon>
        <taxon>Gunneridae</taxon>
        <taxon>Pentapetalae</taxon>
        <taxon>rosids</taxon>
        <taxon>fabids</taxon>
        <taxon>Rosales</taxon>
        <taxon>Rhamnaceae</taxon>
        <taxon>rhamnoid group</taxon>
        <taxon>Rhamneae</taxon>
        <taxon>Rhamnella</taxon>
    </lineage>
</organism>
<evidence type="ECO:0000256" key="4">
    <source>
        <dbReference type="ARBA" id="ARBA00022692"/>
    </source>
</evidence>
<evidence type="ECO:0008006" key="17">
    <source>
        <dbReference type="Google" id="ProtNLM"/>
    </source>
</evidence>
<feature type="transmembrane region" description="Helical" evidence="12">
    <location>
        <begin position="7"/>
        <end position="31"/>
    </location>
</feature>
<dbReference type="Proteomes" id="UP000796880">
    <property type="component" value="Unassembled WGS sequence"/>
</dbReference>
<dbReference type="PROSITE" id="PS51847">
    <property type="entry name" value="SMP"/>
    <property type="match status" value="1"/>
</dbReference>
<keyword evidence="16" id="KW-1185">Reference proteome</keyword>
<dbReference type="GO" id="GO:0016020">
    <property type="term" value="C:membrane"/>
    <property type="evidence" value="ECO:0007669"/>
    <property type="project" value="UniProtKB-SubCell"/>
</dbReference>
<dbReference type="Pfam" id="PF17047">
    <property type="entry name" value="SMP_LBD"/>
    <property type="match status" value="1"/>
</dbReference>
<evidence type="ECO:0000256" key="2">
    <source>
        <dbReference type="ARBA" id="ARBA00006996"/>
    </source>
</evidence>
<keyword evidence="8 12" id="KW-1133">Transmembrane helix</keyword>
<keyword evidence="11 12" id="KW-0472">Membrane</keyword>
<evidence type="ECO:0000313" key="15">
    <source>
        <dbReference type="EMBL" id="KAF3443024.1"/>
    </source>
</evidence>
<keyword evidence="9" id="KW-0445">Lipid transport</keyword>
<proteinExistence type="inferred from homology"/>
<dbReference type="PANTHER" id="PTHR10774:SF217">
    <property type="entry name" value="OS06G0685300 PROTEIN"/>
    <property type="match status" value="1"/>
</dbReference>
<comment type="similarity">
    <text evidence="2">Belongs to the synaptotagmin family.</text>
</comment>
<dbReference type="InterPro" id="IPR035892">
    <property type="entry name" value="C2_domain_sf"/>
</dbReference>
<gene>
    <name evidence="15" type="ORF">FNV43_RR16945</name>
</gene>
<keyword evidence="3" id="KW-0813">Transport</keyword>
<evidence type="ECO:0000256" key="5">
    <source>
        <dbReference type="ARBA" id="ARBA00022723"/>
    </source>
</evidence>
<dbReference type="OrthoDB" id="67700at2759"/>
<sequence length="543" mass="62150">MGLACRLLEFLGFGIGIPIGLLMGFFLFIYFEPGNVKDPIIRPLHDLDTSSLVDLLPEIPLWMKHPDFDRIEWLNKILFHMWPYLDKAICSTIRSPLTPTFAQYVGKFMLKSIEFETLCLGNLSPAIQGVKVHETNENEAVFEPMLRWAGNPNITLVLKLLALRIKLQLVDVQVFAAPRIVLKPLVPTFPCFASIVVSLMEKPYVDFGLKVLGGDIMAIPGLYQFVQETIRKQIANLYLWPQTYELPILEGSIRTLTRPVGLLHVKVVRALKLMKMDLLGSSDPYVKVCLSGERLPAKRTSIKMKNLNPVWNEEFKLTVKEPQSQVLELHVYDWEKVGTHDKLGMQVVPLRLLNPQETRVLKLNLVKNTNPNDPHNKKSRGQLEVELTFKPFKDDNGRFSGAHLLNGNSMIMRDNVGKSSKDMPLNEAGLLMLTVQGAQNVEGKNHSSNPYALVCFGGERKQTKLVRKTHNPWWNEEFQFVLEEAPVKDKIHIEVISKRRSFGFWRKTVLFVCFFARVRRPKRTQKRYSKCCTNTPSYIQTDL</sequence>
<evidence type="ECO:0000313" key="16">
    <source>
        <dbReference type="Proteomes" id="UP000796880"/>
    </source>
</evidence>
<keyword evidence="6" id="KW-0677">Repeat</keyword>
<dbReference type="InterPro" id="IPR045050">
    <property type="entry name" value="Synaptotagmin_plant"/>
</dbReference>
<dbReference type="PROSITE" id="PS50004">
    <property type="entry name" value="C2"/>
    <property type="match status" value="2"/>
</dbReference>
<dbReference type="GO" id="GO:0006869">
    <property type="term" value="P:lipid transport"/>
    <property type="evidence" value="ECO:0007669"/>
    <property type="project" value="UniProtKB-KW"/>
</dbReference>
<feature type="domain" description="C2" evidence="13">
    <location>
        <begin position="242"/>
        <end position="363"/>
    </location>
</feature>
<evidence type="ECO:0000256" key="6">
    <source>
        <dbReference type="ARBA" id="ARBA00022737"/>
    </source>
</evidence>
<dbReference type="PANTHER" id="PTHR10774">
    <property type="entry name" value="EXTENDED SYNAPTOTAGMIN-RELATED"/>
    <property type="match status" value="1"/>
</dbReference>
<feature type="domain" description="SMP-LTD" evidence="14">
    <location>
        <begin position="67"/>
        <end position="249"/>
    </location>
</feature>
<protein>
    <recommendedName>
        <fullName evidence="17">Synaptotagmin-3</fullName>
    </recommendedName>
</protein>
<evidence type="ECO:0000256" key="11">
    <source>
        <dbReference type="ARBA" id="ARBA00023136"/>
    </source>
</evidence>
<dbReference type="PRINTS" id="PR00360">
    <property type="entry name" value="C2DOMAIN"/>
</dbReference>
<dbReference type="SUPFAM" id="SSF49562">
    <property type="entry name" value="C2 domain (Calcium/lipid-binding domain, CaLB)"/>
    <property type="match status" value="2"/>
</dbReference>
<dbReference type="Pfam" id="PF00168">
    <property type="entry name" value="C2"/>
    <property type="match status" value="2"/>
</dbReference>
<evidence type="ECO:0000259" key="13">
    <source>
        <dbReference type="PROSITE" id="PS50004"/>
    </source>
</evidence>
<dbReference type="GO" id="GO:0046872">
    <property type="term" value="F:metal ion binding"/>
    <property type="evidence" value="ECO:0007669"/>
    <property type="project" value="UniProtKB-KW"/>
</dbReference>